<comment type="subcellular location">
    <subcellularLocation>
        <location evidence="1">Cell membrane</location>
        <topology evidence="1">Multi-pass membrane protein</topology>
    </subcellularLocation>
</comment>
<reference evidence="11" key="1">
    <citation type="submission" date="2022-10" db="EMBL/GenBank/DDBJ databases">
        <title>The WGS of Solirubrobacter ginsenosidimutans DSM 21036.</title>
        <authorList>
            <person name="Jiang Z."/>
        </authorList>
    </citation>
    <scope>NUCLEOTIDE SEQUENCE</scope>
    <source>
        <strain evidence="11">DSM 21036</strain>
    </source>
</reference>
<evidence type="ECO:0000313" key="11">
    <source>
        <dbReference type="EMBL" id="MDA0163295.1"/>
    </source>
</evidence>
<proteinExistence type="predicted"/>
<organism evidence="11 12">
    <name type="scientific">Solirubrobacter ginsenosidimutans</name>
    <dbReference type="NCBI Taxonomy" id="490573"/>
    <lineage>
        <taxon>Bacteria</taxon>
        <taxon>Bacillati</taxon>
        <taxon>Actinomycetota</taxon>
        <taxon>Thermoleophilia</taxon>
        <taxon>Solirubrobacterales</taxon>
        <taxon>Solirubrobacteraceae</taxon>
        <taxon>Solirubrobacter</taxon>
    </lineage>
</organism>
<comment type="caution">
    <text evidence="11">The sequence shown here is derived from an EMBL/GenBank/DDBJ whole genome shotgun (WGS) entry which is preliminary data.</text>
</comment>
<sequence length="403" mass="42442">MIVVAVADFDVAALIFGGLLVIGALASGLAHRSFLSLTAVFVLAGFLLGDGGFGVLEIDPRSGFVHDLALVALIVILFRDGLEVEAEMLQKAWRLPVRKLVIAMPLTCVIVAVATHWLTDLGWTESFLVGALLSPTDPVLSSSVVTNPRVPRVVRHSLNLESGLNDGLALPAVLAFAAVLSGDEGFVWWHFVLQDVTLGFAFGIALGLLAAAAIPRDSDIPAHQRSLYALGCAFVTYGVTVLPPAGNGLIAVFVFAITLGIRRQDLRHTFEERADDIVEIVKLGVFVVFGSLLTLDGLFGDGWAAVGVVAVTLLIARPAAIAVALLGTRLPFYLQAFMAWFGPKGVATMAFSLLVLGDGFPAAEEIFNLAALCVFTSILAHGLTDTPGSNWVANRAGEPAPAP</sequence>
<evidence type="ECO:0000256" key="8">
    <source>
        <dbReference type="ARBA" id="ARBA00023136"/>
    </source>
</evidence>
<dbReference type="Proteomes" id="UP001149140">
    <property type="component" value="Unassembled WGS sequence"/>
</dbReference>
<feature type="transmembrane region" description="Helical" evidence="9">
    <location>
        <begin position="100"/>
        <end position="118"/>
    </location>
</feature>
<protein>
    <submittedName>
        <fullName evidence="11">Cation:proton antiporter</fullName>
    </submittedName>
</protein>
<feature type="transmembrane region" description="Helical" evidence="9">
    <location>
        <begin position="280"/>
        <end position="299"/>
    </location>
</feature>
<evidence type="ECO:0000256" key="5">
    <source>
        <dbReference type="ARBA" id="ARBA00022692"/>
    </source>
</evidence>
<gene>
    <name evidence="11" type="ORF">OM076_23675</name>
</gene>
<accession>A0A9X3MXT1</accession>
<dbReference type="Gene3D" id="1.20.1530.20">
    <property type="match status" value="1"/>
</dbReference>
<dbReference type="EMBL" id="JAPDOD010000024">
    <property type="protein sequence ID" value="MDA0163295.1"/>
    <property type="molecule type" value="Genomic_DNA"/>
</dbReference>
<dbReference type="InterPro" id="IPR006153">
    <property type="entry name" value="Cation/H_exchanger_TM"/>
</dbReference>
<feature type="transmembrane region" description="Helical" evidence="9">
    <location>
        <begin position="333"/>
        <end position="354"/>
    </location>
</feature>
<keyword evidence="4" id="KW-1003">Cell membrane</keyword>
<dbReference type="RefSeq" id="WP_270042538.1">
    <property type="nucleotide sequence ID" value="NZ_JAPDOD010000024.1"/>
</dbReference>
<dbReference type="InterPro" id="IPR038770">
    <property type="entry name" value="Na+/solute_symporter_sf"/>
</dbReference>
<feature type="transmembrane region" description="Helical" evidence="9">
    <location>
        <begin position="366"/>
        <end position="384"/>
    </location>
</feature>
<dbReference type="PANTHER" id="PTHR32507:SF8">
    <property type="entry name" value="CNH1P"/>
    <property type="match status" value="1"/>
</dbReference>
<feature type="transmembrane region" description="Helical" evidence="9">
    <location>
        <begin position="305"/>
        <end position="326"/>
    </location>
</feature>
<feature type="transmembrane region" description="Helical" evidence="9">
    <location>
        <begin position="196"/>
        <end position="214"/>
    </location>
</feature>
<keyword evidence="6 9" id="KW-1133">Transmembrane helix</keyword>
<evidence type="ECO:0000256" key="4">
    <source>
        <dbReference type="ARBA" id="ARBA00022475"/>
    </source>
</evidence>
<feature type="domain" description="Cation/H+ exchanger transmembrane" evidence="10">
    <location>
        <begin position="24"/>
        <end position="384"/>
    </location>
</feature>
<evidence type="ECO:0000256" key="2">
    <source>
        <dbReference type="ARBA" id="ARBA00022448"/>
    </source>
</evidence>
<dbReference type="Pfam" id="PF00999">
    <property type="entry name" value="Na_H_Exchanger"/>
    <property type="match status" value="1"/>
</dbReference>
<evidence type="ECO:0000259" key="10">
    <source>
        <dbReference type="Pfam" id="PF00999"/>
    </source>
</evidence>
<feature type="transmembrane region" description="Helical" evidence="9">
    <location>
        <begin position="12"/>
        <end position="30"/>
    </location>
</feature>
<evidence type="ECO:0000256" key="9">
    <source>
        <dbReference type="SAM" id="Phobius"/>
    </source>
</evidence>
<keyword evidence="5 9" id="KW-0812">Transmembrane</keyword>
<keyword evidence="2" id="KW-0813">Transport</keyword>
<keyword evidence="12" id="KW-1185">Reference proteome</keyword>
<keyword evidence="8 9" id="KW-0472">Membrane</keyword>
<evidence type="ECO:0000256" key="1">
    <source>
        <dbReference type="ARBA" id="ARBA00004651"/>
    </source>
</evidence>
<dbReference type="GO" id="GO:0005886">
    <property type="term" value="C:plasma membrane"/>
    <property type="evidence" value="ECO:0007669"/>
    <property type="project" value="UniProtKB-SubCell"/>
</dbReference>
<dbReference type="GO" id="GO:1902600">
    <property type="term" value="P:proton transmembrane transport"/>
    <property type="evidence" value="ECO:0007669"/>
    <property type="project" value="InterPro"/>
</dbReference>
<evidence type="ECO:0000256" key="6">
    <source>
        <dbReference type="ARBA" id="ARBA00022989"/>
    </source>
</evidence>
<feature type="transmembrane region" description="Helical" evidence="9">
    <location>
        <begin position="168"/>
        <end position="189"/>
    </location>
</feature>
<dbReference type="PANTHER" id="PTHR32507">
    <property type="entry name" value="NA(+)/H(+) ANTIPORTER 1"/>
    <property type="match status" value="1"/>
</dbReference>
<evidence type="ECO:0000256" key="3">
    <source>
        <dbReference type="ARBA" id="ARBA00022449"/>
    </source>
</evidence>
<keyword evidence="3" id="KW-0050">Antiport</keyword>
<name>A0A9X3MXT1_9ACTN</name>
<dbReference type="GO" id="GO:0015297">
    <property type="term" value="F:antiporter activity"/>
    <property type="evidence" value="ECO:0007669"/>
    <property type="project" value="UniProtKB-KW"/>
</dbReference>
<evidence type="ECO:0000256" key="7">
    <source>
        <dbReference type="ARBA" id="ARBA00023065"/>
    </source>
</evidence>
<dbReference type="AlphaFoldDB" id="A0A9X3MXT1"/>
<feature type="transmembrane region" description="Helical" evidence="9">
    <location>
        <begin position="37"/>
        <end position="56"/>
    </location>
</feature>
<evidence type="ECO:0000313" key="12">
    <source>
        <dbReference type="Proteomes" id="UP001149140"/>
    </source>
</evidence>
<keyword evidence="7" id="KW-0406">Ion transport</keyword>
<feature type="transmembrane region" description="Helical" evidence="9">
    <location>
        <begin position="226"/>
        <end position="259"/>
    </location>
</feature>